<comment type="similarity">
    <text evidence="1">Belongs to the SPATA2 family.</text>
</comment>
<accession>A0A7L3HTQ4</accession>
<organism evidence="4 5">
    <name type="scientific">Pardalotus punctatus</name>
    <name type="common">spotted pardalote</name>
    <dbReference type="NCBI Taxonomy" id="254575"/>
    <lineage>
        <taxon>Eukaryota</taxon>
        <taxon>Metazoa</taxon>
        <taxon>Chordata</taxon>
        <taxon>Craniata</taxon>
        <taxon>Vertebrata</taxon>
        <taxon>Euteleostomi</taxon>
        <taxon>Archelosauria</taxon>
        <taxon>Archosauria</taxon>
        <taxon>Dinosauria</taxon>
        <taxon>Saurischia</taxon>
        <taxon>Theropoda</taxon>
        <taxon>Coelurosauria</taxon>
        <taxon>Aves</taxon>
        <taxon>Neognathae</taxon>
        <taxon>Neoaves</taxon>
        <taxon>Telluraves</taxon>
        <taxon>Australaves</taxon>
        <taxon>Passeriformes</taxon>
        <taxon>Meliphagoidea</taxon>
        <taxon>Pardalotidae</taxon>
        <taxon>Pardalotus</taxon>
    </lineage>
</organism>
<dbReference type="Gene3D" id="1.20.58.2190">
    <property type="match status" value="1"/>
</dbReference>
<proteinExistence type="inferred from homology"/>
<dbReference type="InterPro" id="IPR048839">
    <property type="entry name" value="SPATA2_PUB-like"/>
</dbReference>
<dbReference type="EMBL" id="VZTX01002309">
    <property type="protein sequence ID" value="NXU08827.1"/>
    <property type="molecule type" value="Genomic_DNA"/>
</dbReference>
<gene>
    <name evidence="4" type="primary">Spata2l</name>
    <name evidence="4" type="ORF">PARPUN_R07858</name>
</gene>
<comment type="caution">
    <text evidence="4">The sequence shown here is derived from an EMBL/GenBank/DDBJ whole genome shotgun (WGS) entry which is preliminary data.</text>
</comment>
<evidence type="ECO:0000256" key="1">
    <source>
        <dbReference type="ARBA" id="ARBA00038142"/>
    </source>
</evidence>
<feature type="region of interest" description="Disordered" evidence="2">
    <location>
        <begin position="236"/>
        <end position="288"/>
    </location>
</feature>
<dbReference type="Proteomes" id="UP000570592">
    <property type="component" value="Unassembled WGS sequence"/>
</dbReference>
<dbReference type="GO" id="GO:0005737">
    <property type="term" value="C:cytoplasm"/>
    <property type="evidence" value="ECO:0007669"/>
    <property type="project" value="TreeGrafter"/>
</dbReference>
<protein>
    <submittedName>
        <fullName evidence="4">SPA2L protein</fullName>
    </submittedName>
</protein>
<dbReference type="AlphaFoldDB" id="A0A7L3HTQ4"/>
<feature type="domain" description="Spermatogenesis-associated protein 2 PUB-like" evidence="3">
    <location>
        <begin position="85"/>
        <end position="210"/>
    </location>
</feature>
<dbReference type="PANTHER" id="PTHR15326:SF7">
    <property type="entry name" value="SPERMATOGENESIS-ASSOCIATED PROTEIN 2-LIKE PROTEIN"/>
    <property type="match status" value="1"/>
</dbReference>
<name>A0A7L3HTQ4_9PASS</name>
<dbReference type="Pfam" id="PF21388">
    <property type="entry name" value="SPATA2_PUB-like"/>
    <property type="match status" value="1"/>
</dbReference>
<evidence type="ECO:0000256" key="2">
    <source>
        <dbReference type="SAM" id="MobiDB-lite"/>
    </source>
</evidence>
<feature type="non-terminal residue" evidence="4">
    <location>
        <position position="1"/>
    </location>
</feature>
<keyword evidence="5" id="KW-1185">Reference proteome</keyword>
<evidence type="ECO:0000259" key="3">
    <source>
        <dbReference type="Pfam" id="PF21388"/>
    </source>
</evidence>
<dbReference type="PANTHER" id="PTHR15326">
    <property type="entry name" value="SPERMATOGENESIS-ASSOCIATED PROTEIN 2/TAMOZHENNIC"/>
    <property type="match status" value="1"/>
</dbReference>
<evidence type="ECO:0000313" key="4">
    <source>
        <dbReference type="EMBL" id="NXU08827.1"/>
    </source>
</evidence>
<sequence>MCAGSALRQEHRQEYGQEFRQEFHREYRRSLEREFGPAETCPDPTVAERLRQRLQQEPALLGALQEDALALLARGLRDHPDPRLALRGLADAFRLLELAAVNLYLFPWRREFGTIQTFSGAYVHLLRPALPEADLVRSLGRLGYEQQDRHRLAVARPPPGPVLIAAAVGFLACRLECEILLELALQLQPRQHRAEELLEVRHQTRDVEGCQEMLQDLGMQSGASVDSSDGVDLYQEMPDSPEDMGGENTAPPGLWRDPQDVPSRGWGHCEGTLGPEPMGNADPDTSHLFPKQELVGAGRSPQVRGEPQDSPQDTPELPCYQLHSCLHQGMLPSYCCSTCRQLHTGGCSMGRACRSQHHGQELRGERQQRLWLQRTELDMLLAEGSAPRS</sequence>
<reference evidence="4 5" key="1">
    <citation type="submission" date="2019-09" db="EMBL/GenBank/DDBJ databases">
        <title>Bird 10,000 Genomes (B10K) Project - Family phase.</title>
        <authorList>
            <person name="Zhang G."/>
        </authorList>
    </citation>
    <scope>NUCLEOTIDE SEQUENCE [LARGE SCALE GENOMIC DNA]</scope>
    <source>
        <strain evidence="4">B10K-DU-029-51</strain>
    </source>
</reference>
<feature type="non-terminal residue" evidence="4">
    <location>
        <position position="389"/>
    </location>
</feature>
<evidence type="ECO:0000313" key="5">
    <source>
        <dbReference type="Proteomes" id="UP000570592"/>
    </source>
</evidence>